<protein>
    <submittedName>
        <fullName evidence="3">LAMI_0E08636g1_1</fullName>
    </submittedName>
</protein>
<dbReference type="InterPro" id="IPR000504">
    <property type="entry name" value="RRM_dom"/>
</dbReference>
<organism evidence="3 4">
    <name type="scientific">Lachancea mirantina</name>
    <dbReference type="NCBI Taxonomy" id="1230905"/>
    <lineage>
        <taxon>Eukaryota</taxon>
        <taxon>Fungi</taxon>
        <taxon>Dikarya</taxon>
        <taxon>Ascomycota</taxon>
        <taxon>Saccharomycotina</taxon>
        <taxon>Saccharomycetes</taxon>
        <taxon>Saccharomycetales</taxon>
        <taxon>Saccharomycetaceae</taxon>
        <taxon>Lachancea</taxon>
    </lineage>
</organism>
<dbReference type="Gene3D" id="3.30.70.330">
    <property type="match status" value="2"/>
</dbReference>
<feature type="domain" description="RRM" evidence="2">
    <location>
        <begin position="10"/>
        <end position="89"/>
    </location>
</feature>
<dbReference type="SUPFAM" id="SSF54928">
    <property type="entry name" value="RNA-binding domain, RBD"/>
    <property type="match status" value="1"/>
</dbReference>
<dbReference type="GO" id="GO:0005730">
    <property type="term" value="C:nucleolus"/>
    <property type="evidence" value="ECO:0007669"/>
    <property type="project" value="TreeGrafter"/>
</dbReference>
<dbReference type="InterPro" id="IPR012677">
    <property type="entry name" value="Nucleotide-bd_a/b_plait_sf"/>
</dbReference>
<feature type="domain" description="RRM" evidence="2">
    <location>
        <begin position="103"/>
        <end position="180"/>
    </location>
</feature>
<dbReference type="OrthoDB" id="10259687at2759"/>
<dbReference type="InterPro" id="IPR035979">
    <property type="entry name" value="RBD_domain_sf"/>
</dbReference>
<sequence length="241" mass="28029">MELVSTNAGSTLYVGNIDQRVTKELLYELFMQVSPVAGIRYPRDRVLQNYQGFAFVEFHNSEDAQYVAKCMNNVVRLYDRLLKVRLSGKNSSSNGDVPFDMGAKLFIKNLDELIDADYLNKLFTKFGPLLERPEVFYLKNGKLKCAFVKYTTFEHSDKALSKLNNQMVMNKVIQLDYALKDGKKTKSMVTKQRDCWTERPNDIYHLHVDHKQVKKYLIKHQKHLSPGCSYWQIFLASRYSS</sequence>
<dbReference type="Pfam" id="PF00076">
    <property type="entry name" value="RRM_1"/>
    <property type="match status" value="2"/>
</dbReference>
<dbReference type="PROSITE" id="PS50102">
    <property type="entry name" value="RRM"/>
    <property type="match status" value="2"/>
</dbReference>
<dbReference type="EMBL" id="LT598465">
    <property type="protein sequence ID" value="SCU92069.1"/>
    <property type="molecule type" value="Genomic_DNA"/>
</dbReference>
<keyword evidence="4" id="KW-1185">Reference proteome</keyword>
<keyword evidence="1" id="KW-0694">RNA-binding</keyword>
<dbReference type="AlphaFoldDB" id="A0A1G4JN20"/>
<dbReference type="STRING" id="1230905.A0A1G4JN20"/>
<dbReference type="PANTHER" id="PTHR48030:SF3">
    <property type="entry name" value="SPLICING FACTOR 3B SUBUNIT 4"/>
    <property type="match status" value="1"/>
</dbReference>
<name>A0A1G4JN20_9SACH</name>
<proteinExistence type="predicted"/>
<gene>
    <name evidence="3" type="ORF">LAMI_0E08636G</name>
</gene>
<dbReference type="GO" id="GO:0071011">
    <property type="term" value="C:precatalytic spliceosome"/>
    <property type="evidence" value="ECO:0007669"/>
    <property type="project" value="TreeGrafter"/>
</dbReference>
<evidence type="ECO:0000256" key="1">
    <source>
        <dbReference type="PROSITE-ProRule" id="PRU00176"/>
    </source>
</evidence>
<evidence type="ECO:0000259" key="2">
    <source>
        <dbReference type="PROSITE" id="PS50102"/>
    </source>
</evidence>
<evidence type="ECO:0000313" key="4">
    <source>
        <dbReference type="Proteomes" id="UP000191024"/>
    </source>
</evidence>
<dbReference type="PANTHER" id="PTHR48030">
    <property type="entry name" value="SPLICING FACTOR 3B SUBUNIT 4"/>
    <property type="match status" value="1"/>
</dbReference>
<dbReference type="InterPro" id="IPR052084">
    <property type="entry name" value="SF3B4_spliceosome_assoc"/>
</dbReference>
<reference evidence="3 4" key="1">
    <citation type="submission" date="2016-03" db="EMBL/GenBank/DDBJ databases">
        <authorList>
            <person name="Devillers H."/>
        </authorList>
    </citation>
    <scope>NUCLEOTIDE SEQUENCE [LARGE SCALE GENOMIC DNA]</scope>
    <source>
        <strain evidence="3">CBS 11717</strain>
    </source>
</reference>
<dbReference type="SMART" id="SM00360">
    <property type="entry name" value="RRM"/>
    <property type="match status" value="2"/>
</dbReference>
<evidence type="ECO:0000313" key="3">
    <source>
        <dbReference type="EMBL" id="SCU92069.1"/>
    </source>
</evidence>
<dbReference type="Proteomes" id="UP000191024">
    <property type="component" value="Chromosome E"/>
</dbReference>
<accession>A0A1G4JN20</accession>
<dbReference type="GO" id="GO:0003723">
    <property type="term" value="F:RNA binding"/>
    <property type="evidence" value="ECO:0007669"/>
    <property type="project" value="UniProtKB-UniRule"/>
</dbReference>
<dbReference type="GO" id="GO:0048026">
    <property type="term" value="P:positive regulation of mRNA splicing, via spliceosome"/>
    <property type="evidence" value="ECO:0007669"/>
    <property type="project" value="TreeGrafter"/>
</dbReference>